<dbReference type="Proteomes" id="UP001489897">
    <property type="component" value="Unassembled WGS sequence"/>
</dbReference>
<keyword evidence="3" id="KW-1185">Reference proteome</keyword>
<reference evidence="2 3" key="1">
    <citation type="submission" date="2024-01" db="EMBL/GenBank/DDBJ databases">
        <title>The diversity of rhizobia nodulating Mimosa spp. in eleven states of Brazil covering several biomes is determined by host plant, location, and edaphic factors.</title>
        <authorList>
            <person name="Rouws L."/>
            <person name="Barauna A."/>
            <person name="Beukes C."/>
            <person name="De Faria S.M."/>
            <person name="Gross E."/>
            <person name="Dos Reis Junior F.B."/>
            <person name="Simon M."/>
            <person name="Maluk M."/>
            <person name="Odee D.W."/>
            <person name="Kenicer G."/>
            <person name="Young J.P.W."/>
            <person name="Reis V.M."/>
            <person name="Zilli J."/>
            <person name="James E.K."/>
        </authorList>
    </citation>
    <scope>NUCLEOTIDE SEQUENCE [LARGE SCALE GENOMIC DNA]</scope>
    <source>
        <strain evidence="2 3">JPY167</strain>
    </source>
</reference>
<dbReference type="PANTHER" id="PTHR41878:SF1">
    <property type="entry name" value="TNPR PROTEIN"/>
    <property type="match status" value="1"/>
</dbReference>
<proteinExistence type="predicted"/>
<comment type="caution">
    <text evidence="2">The sequence shown here is derived from an EMBL/GenBank/DDBJ whole genome shotgun (WGS) entry which is preliminary data.</text>
</comment>
<organism evidence="2 3">
    <name type="scientific">Paraburkholderia ferrariae</name>
    <dbReference type="NCBI Taxonomy" id="386056"/>
    <lineage>
        <taxon>Bacteria</taxon>
        <taxon>Pseudomonadati</taxon>
        <taxon>Pseudomonadota</taxon>
        <taxon>Betaproteobacteria</taxon>
        <taxon>Burkholderiales</taxon>
        <taxon>Burkholderiaceae</taxon>
        <taxon>Paraburkholderia</taxon>
    </lineage>
</organism>
<dbReference type="InterPro" id="IPR024047">
    <property type="entry name" value="MM3350-like_sf"/>
</dbReference>
<accession>A0ABU9S2L1</accession>
<sequence>MPCPPEDVGGVPGYVEFLDAIIDPAHEEHQRLLDWCDGSFNPSAFDLPDVNERLFEIKF</sequence>
<dbReference type="RefSeq" id="WP_342949890.1">
    <property type="nucleotide sequence ID" value="NZ_JAYMRV010000015.1"/>
</dbReference>
<name>A0ABU9S2L1_9BURK</name>
<dbReference type="Pfam" id="PF07929">
    <property type="entry name" value="PRiA4_ORF3"/>
    <property type="match status" value="1"/>
</dbReference>
<dbReference type="SUPFAM" id="SSF159941">
    <property type="entry name" value="MM3350-like"/>
    <property type="match status" value="1"/>
</dbReference>
<protein>
    <recommendedName>
        <fullName evidence="1">Plasmid pRiA4b Orf3-like domain-containing protein</fullName>
    </recommendedName>
</protein>
<evidence type="ECO:0000313" key="2">
    <source>
        <dbReference type="EMBL" id="MEM5426174.1"/>
    </source>
</evidence>
<dbReference type="Gene3D" id="3.10.290.30">
    <property type="entry name" value="MM3350-like"/>
    <property type="match status" value="1"/>
</dbReference>
<dbReference type="InterPro" id="IPR012912">
    <property type="entry name" value="Plasmid_pRiA4b_Orf3-like"/>
</dbReference>
<evidence type="ECO:0000313" key="3">
    <source>
        <dbReference type="Proteomes" id="UP001489897"/>
    </source>
</evidence>
<dbReference type="EMBL" id="JAYMRV010000015">
    <property type="protein sequence ID" value="MEM5426174.1"/>
    <property type="molecule type" value="Genomic_DNA"/>
</dbReference>
<evidence type="ECO:0000259" key="1">
    <source>
        <dbReference type="Pfam" id="PF07929"/>
    </source>
</evidence>
<feature type="domain" description="Plasmid pRiA4b Orf3-like" evidence="1">
    <location>
        <begin position="3"/>
        <end position="47"/>
    </location>
</feature>
<gene>
    <name evidence="2" type="ORF">VSR73_34660</name>
</gene>
<dbReference type="PANTHER" id="PTHR41878">
    <property type="entry name" value="LEXA REPRESSOR-RELATED"/>
    <property type="match status" value="1"/>
</dbReference>